<evidence type="ECO:0000313" key="6">
    <source>
        <dbReference type="EMBL" id="RIH91835.1"/>
    </source>
</evidence>
<dbReference type="InterPro" id="IPR001188">
    <property type="entry name" value="Sperm_putr-bd"/>
</dbReference>
<dbReference type="Pfam" id="PF13416">
    <property type="entry name" value="SBP_bac_8"/>
    <property type="match status" value="1"/>
</dbReference>
<keyword evidence="3" id="KW-0732">Signal</keyword>
<dbReference type="GO" id="GO:0015846">
    <property type="term" value="P:polyamine transport"/>
    <property type="evidence" value="ECO:0007669"/>
    <property type="project" value="InterPro"/>
</dbReference>
<evidence type="ECO:0000256" key="3">
    <source>
        <dbReference type="ARBA" id="ARBA00022729"/>
    </source>
</evidence>
<dbReference type="PANTHER" id="PTHR30222:SF17">
    <property type="entry name" value="SPERMIDINE_PUTRESCINE-BINDING PERIPLASMIC PROTEIN"/>
    <property type="match status" value="1"/>
</dbReference>
<dbReference type="Proteomes" id="UP000266178">
    <property type="component" value="Unassembled WGS sequence"/>
</dbReference>
<comment type="caution">
    <text evidence="6">The sequence shown here is derived from an EMBL/GenBank/DDBJ whole genome shotgun (WGS) entry which is preliminary data.</text>
</comment>
<dbReference type="PANTHER" id="PTHR30222">
    <property type="entry name" value="SPERMIDINE/PUTRESCINE-BINDING PERIPLASMIC PROTEIN"/>
    <property type="match status" value="1"/>
</dbReference>
<evidence type="ECO:0000256" key="5">
    <source>
        <dbReference type="PIRSR" id="PIRSR019574-1"/>
    </source>
</evidence>
<sequence>MKKWIGIFVLAALLSACGPKGKAELHLLNWSDYMPESVIKDFENREKVKVILDTYDSPEAMLSKLKAGADSEYDLVITSDYLVGQMARDNTIRTLDKSKIPNFKNLEPQFADPGFDPGSAHSVVYQWGTTGLAYREDLVKGPVDSWAVLFDPAKKVGDFLLLDEMREQVGAALKYLGDSVNSTDPTQLAAAERLLIDAKRRSKGFAGGTEIRNRLLAGDIAVGPAYSGDIISAQADNPKLKYVIPKEGATIWADSLMILSKAPNPDLAYKFINYLLEPDVAAEVSNNIGYATPVAAAMPKIKDKDNPLVYPNAQIRSRLEFIHDLGANNDAYNKIWADVKAK</sequence>
<dbReference type="OrthoDB" id="9769319at2"/>
<dbReference type="PRINTS" id="PR00909">
    <property type="entry name" value="SPERMDNBNDNG"/>
</dbReference>
<proteinExistence type="predicted"/>
<dbReference type="GO" id="GO:0042597">
    <property type="term" value="C:periplasmic space"/>
    <property type="evidence" value="ECO:0007669"/>
    <property type="project" value="UniProtKB-SubCell"/>
</dbReference>
<accession>A0A399F7X6</accession>
<dbReference type="EMBL" id="QWLB01000031">
    <property type="protein sequence ID" value="RIH91835.1"/>
    <property type="molecule type" value="Genomic_DNA"/>
</dbReference>
<name>A0A399F7X6_9DEIN</name>
<dbReference type="CDD" id="cd13590">
    <property type="entry name" value="PBP2_PotD_PotF_like"/>
    <property type="match status" value="1"/>
</dbReference>
<dbReference type="GO" id="GO:0019808">
    <property type="term" value="F:polyamine binding"/>
    <property type="evidence" value="ECO:0007669"/>
    <property type="project" value="InterPro"/>
</dbReference>
<keyword evidence="4" id="KW-0574">Periplasm</keyword>
<dbReference type="SUPFAM" id="SSF53850">
    <property type="entry name" value="Periplasmic binding protein-like II"/>
    <property type="match status" value="1"/>
</dbReference>
<dbReference type="PROSITE" id="PS51257">
    <property type="entry name" value="PROKAR_LIPOPROTEIN"/>
    <property type="match status" value="1"/>
</dbReference>
<keyword evidence="7" id="KW-1185">Reference proteome</keyword>
<evidence type="ECO:0000313" key="7">
    <source>
        <dbReference type="Proteomes" id="UP000266178"/>
    </source>
</evidence>
<protein>
    <submittedName>
        <fullName evidence="6">Spermidine/putrescine-binding periplasmic protein</fullName>
    </submittedName>
</protein>
<dbReference type="RefSeq" id="WP_119357743.1">
    <property type="nucleotide sequence ID" value="NZ_BJXM01000001.1"/>
</dbReference>
<evidence type="ECO:0000256" key="1">
    <source>
        <dbReference type="ARBA" id="ARBA00004418"/>
    </source>
</evidence>
<gene>
    <name evidence="6" type="primary">potD_2</name>
    <name evidence="6" type="ORF">Mgrana_02271</name>
</gene>
<keyword evidence="2" id="KW-0813">Transport</keyword>
<reference evidence="6 7" key="1">
    <citation type="submission" date="2018-08" db="EMBL/GenBank/DDBJ databases">
        <title>Meiothermus granaticius genome AF-68 sequencing project.</title>
        <authorList>
            <person name="Da Costa M.S."/>
            <person name="Albuquerque L."/>
            <person name="Raposo P."/>
            <person name="Froufe H.J.C."/>
            <person name="Barroso C.S."/>
            <person name="Egas C."/>
        </authorList>
    </citation>
    <scope>NUCLEOTIDE SEQUENCE [LARGE SCALE GENOMIC DNA]</scope>
    <source>
        <strain evidence="6 7">AF-68</strain>
    </source>
</reference>
<organism evidence="6 7">
    <name type="scientific">Meiothermus granaticius NBRC 107808</name>
    <dbReference type="NCBI Taxonomy" id="1227551"/>
    <lineage>
        <taxon>Bacteria</taxon>
        <taxon>Thermotogati</taxon>
        <taxon>Deinococcota</taxon>
        <taxon>Deinococci</taxon>
        <taxon>Thermales</taxon>
        <taxon>Thermaceae</taxon>
        <taxon>Meiothermus</taxon>
    </lineage>
</organism>
<dbReference type="InterPro" id="IPR006059">
    <property type="entry name" value="SBP"/>
</dbReference>
<dbReference type="AlphaFoldDB" id="A0A399F7X6"/>
<evidence type="ECO:0000256" key="4">
    <source>
        <dbReference type="ARBA" id="ARBA00022764"/>
    </source>
</evidence>
<feature type="binding site" evidence="5">
    <location>
        <position position="81"/>
    </location>
    <ligand>
        <name>spermidine</name>
        <dbReference type="ChEBI" id="CHEBI:57834"/>
    </ligand>
</feature>
<dbReference type="PIRSF" id="PIRSF019574">
    <property type="entry name" value="Periplasmic_polyamine_BP"/>
    <property type="match status" value="1"/>
</dbReference>
<dbReference type="Gene3D" id="3.40.190.10">
    <property type="entry name" value="Periplasmic binding protein-like II"/>
    <property type="match status" value="2"/>
</dbReference>
<evidence type="ECO:0000256" key="2">
    <source>
        <dbReference type="ARBA" id="ARBA00022448"/>
    </source>
</evidence>
<comment type="subcellular location">
    <subcellularLocation>
        <location evidence="1">Periplasm</location>
    </subcellularLocation>
</comment>